<gene>
    <name evidence="1" type="ORF">ASZ90_014824</name>
</gene>
<dbReference type="EMBL" id="LNQE01001553">
    <property type="protein sequence ID" value="KUG15468.1"/>
    <property type="molecule type" value="Genomic_DNA"/>
</dbReference>
<dbReference type="AlphaFoldDB" id="A0A0W8F3N4"/>
<evidence type="ECO:0000313" key="1">
    <source>
        <dbReference type="EMBL" id="KUG15468.1"/>
    </source>
</evidence>
<name>A0A0W8F3N4_9ZZZZ</name>
<comment type="caution">
    <text evidence="1">The sequence shown here is derived from an EMBL/GenBank/DDBJ whole genome shotgun (WGS) entry which is preliminary data.</text>
</comment>
<sequence length="37" mass="4094">MADRLSRLSAPEKMPPSGTCHYSLATVPFFPFTARIP</sequence>
<proteinExistence type="predicted"/>
<accession>A0A0W8F3N4</accession>
<protein>
    <submittedName>
        <fullName evidence="1">Uncharacterized protein</fullName>
    </submittedName>
</protein>
<reference evidence="1" key="1">
    <citation type="journal article" date="2015" name="Proc. Natl. Acad. Sci. U.S.A.">
        <title>Networks of energetic and metabolic interactions define dynamics in microbial communities.</title>
        <authorList>
            <person name="Embree M."/>
            <person name="Liu J.K."/>
            <person name="Al-Bassam M.M."/>
            <person name="Zengler K."/>
        </authorList>
    </citation>
    <scope>NUCLEOTIDE SEQUENCE</scope>
</reference>
<organism evidence="1">
    <name type="scientific">hydrocarbon metagenome</name>
    <dbReference type="NCBI Taxonomy" id="938273"/>
    <lineage>
        <taxon>unclassified sequences</taxon>
        <taxon>metagenomes</taxon>
        <taxon>ecological metagenomes</taxon>
    </lineage>
</organism>